<comment type="caution">
    <text evidence="3">The sequence shown here is derived from an EMBL/GenBank/DDBJ whole genome shotgun (WGS) entry which is preliminary data.</text>
</comment>
<organism evidence="3 4">
    <name type="scientific">Penicillium cinerascens</name>
    <dbReference type="NCBI Taxonomy" id="70096"/>
    <lineage>
        <taxon>Eukaryota</taxon>
        <taxon>Fungi</taxon>
        <taxon>Dikarya</taxon>
        <taxon>Ascomycota</taxon>
        <taxon>Pezizomycotina</taxon>
        <taxon>Eurotiomycetes</taxon>
        <taxon>Eurotiomycetidae</taxon>
        <taxon>Eurotiales</taxon>
        <taxon>Aspergillaceae</taxon>
        <taxon>Penicillium</taxon>
    </lineage>
</organism>
<dbReference type="RefSeq" id="XP_058303262.1">
    <property type="nucleotide sequence ID" value="XM_058456363.1"/>
</dbReference>
<feature type="compositionally biased region" description="Low complexity" evidence="1">
    <location>
        <begin position="253"/>
        <end position="279"/>
    </location>
</feature>
<accession>A0A9W9J5P4</accession>
<feature type="transmembrane region" description="Helical" evidence="2">
    <location>
        <begin position="285"/>
        <end position="307"/>
    </location>
</feature>
<keyword evidence="2" id="KW-0812">Transmembrane</keyword>
<proteinExistence type="predicted"/>
<keyword evidence="2" id="KW-0472">Membrane</keyword>
<name>A0A9W9J5P4_9EURO</name>
<gene>
    <name evidence="3" type="ORF">N7498_009307</name>
</gene>
<keyword evidence="4" id="KW-1185">Reference proteome</keyword>
<evidence type="ECO:0000256" key="1">
    <source>
        <dbReference type="SAM" id="MobiDB-lite"/>
    </source>
</evidence>
<dbReference type="Proteomes" id="UP001150904">
    <property type="component" value="Unassembled WGS sequence"/>
</dbReference>
<keyword evidence="2" id="KW-1133">Transmembrane helix</keyword>
<protein>
    <submittedName>
        <fullName evidence="3">Uncharacterized protein</fullName>
    </submittedName>
</protein>
<dbReference type="GeneID" id="83183664"/>
<dbReference type="EMBL" id="JAPQKR010000016">
    <property type="protein sequence ID" value="KAJ5190322.1"/>
    <property type="molecule type" value="Genomic_DNA"/>
</dbReference>
<reference evidence="3" key="2">
    <citation type="journal article" date="2023" name="IMA Fungus">
        <title>Comparative genomic study of the Penicillium genus elucidates a diverse pangenome and 15 lateral gene transfer events.</title>
        <authorList>
            <person name="Petersen C."/>
            <person name="Sorensen T."/>
            <person name="Nielsen M.R."/>
            <person name="Sondergaard T.E."/>
            <person name="Sorensen J.L."/>
            <person name="Fitzpatrick D.A."/>
            <person name="Frisvad J.C."/>
            <person name="Nielsen K.L."/>
        </authorList>
    </citation>
    <scope>NUCLEOTIDE SEQUENCE</scope>
    <source>
        <strain evidence="3">IBT 15544</strain>
    </source>
</reference>
<evidence type="ECO:0000313" key="3">
    <source>
        <dbReference type="EMBL" id="KAJ5190322.1"/>
    </source>
</evidence>
<dbReference type="AlphaFoldDB" id="A0A9W9J5P4"/>
<dbReference type="OrthoDB" id="5429716at2759"/>
<evidence type="ECO:0000256" key="2">
    <source>
        <dbReference type="SAM" id="Phobius"/>
    </source>
</evidence>
<feature type="region of interest" description="Disordered" evidence="1">
    <location>
        <begin position="250"/>
        <end position="283"/>
    </location>
</feature>
<evidence type="ECO:0000313" key="4">
    <source>
        <dbReference type="Proteomes" id="UP001150904"/>
    </source>
</evidence>
<reference evidence="3" key="1">
    <citation type="submission" date="2022-12" db="EMBL/GenBank/DDBJ databases">
        <authorList>
            <person name="Petersen C."/>
        </authorList>
    </citation>
    <scope>NUCLEOTIDE SEQUENCE</scope>
    <source>
        <strain evidence="3">IBT 15544</strain>
    </source>
</reference>
<sequence>MTTLSAGGGSWTFYNYGPLTTTYTPAPSCSATDRIFLGTIDSDGLPYLTYNVQCETTWFSDCVPSATATPSVTSDGWRASVGNYYSPGLYCPSGWETVGQAARDGNKPYTTSGVMSFGASDRALYLSYDYIPTLLAKNLQPSETVALCCPSGYTAEIAGGCFTTVPSYTPTQVCDVYESSISAIGSSTSIYTTDGTKTEEIVTTLTTGMSLVTHSESWTPGDGFAEYYTPIRYITGVTLIHRENDVQATGSNTATATATRESTATGTAASTSNAAARSGPRASSWSGFGAVFGISLASAALGAAIIFPF</sequence>